<reference evidence="2" key="1">
    <citation type="journal article" date="2022" name="Int. J. Mol. Sci.">
        <title>Draft Genome of Tanacetum Coccineum: Genomic Comparison of Closely Related Tanacetum-Family Plants.</title>
        <authorList>
            <person name="Yamashiro T."/>
            <person name="Shiraishi A."/>
            <person name="Nakayama K."/>
            <person name="Satake H."/>
        </authorList>
    </citation>
    <scope>NUCLEOTIDE SEQUENCE</scope>
</reference>
<keyword evidence="1" id="KW-0175">Coiled coil</keyword>
<keyword evidence="3" id="KW-1185">Reference proteome</keyword>
<evidence type="ECO:0000313" key="2">
    <source>
        <dbReference type="EMBL" id="GJT60213.1"/>
    </source>
</evidence>
<comment type="caution">
    <text evidence="2">The sequence shown here is derived from an EMBL/GenBank/DDBJ whole genome shotgun (WGS) entry which is preliminary data.</text>
</comment>
<dbReference type="EMBL" id="BQNB010017179">
    <property type="protein sequence ID" value="GJT60213.1"/>
    <property type="molecule type" value="Genomic_DNA"/>
</dbReference>
<evidence type="ECO:0000313" key="3">
    <source>
        <dbReference type="Proteomes" id="UP001151760"/>
    </source>
</evidence>
<evidence type="ECO:0000256" key="1">
    <source>
        <dbReference type="SAM" id="Coils"/>
    </source>
</evidence>
<name>A0ABQ5FBE8_9ASTR</name>
<proteinExistence type="predicted"/>
<feature type="coiled-coil region" evidence="1">
    <location>
        <begin position="84"/>
        <end position="111"/>
    </location>
</feature>
<feature type="coiled-coil region" evidence="1">
    <location>
        <begin position="18"/>
        <end position="45"/>
    </location>
</feature>
<sequence>MGWVVHSDVVLDSCDAVLSTALEKKKILEEECAQQTNLLKEKDAEIANLKFQFSLKEAEAAEAIRLRSHVATVEATEALHAAELNLLKEINSNLEAKMRASEEKAAAMEFEKSGLIDQVSSLEISYAELRNQVTAGIEHGKAGRALSDVAAYNPSAEADYVAAVSALRDVDFSLLTLLVSQKDASVADIMDSLRLEGPATETLEAGELQPSYEQLMLSIHRPKDNVVLGETSLSFSLEVKDPSSGGIVFEKEELETSPEPATDR</sequence>
<accession>A0ABQ5FBE8</accession>
<protein>
    <submittedName>
        <fullName evidence="2">Uncharacterized protein</fullName>
    </submittedName>
</protein>
<gene>
    <name evidence="2" type="ORF">Tco_1003746</name>
</gene>
<organism evidence="2 3">
    <name type="scientific">Tanacetum coccineum</name>
    <dbReference type="NCBI Taxonomy" id="301880"/>
    <lineage>
        <taxon>Eukaryota</taxon>
        <taxon>Viridiplantae</taxon>
        <taxon>Streptophyta</taxon>
        <taxon>Embryophyta</taxon>
        <taxon>Tracheophyta</taxon>
        <taxon>Spermatophyta</taxon>
        <taxon>Magnoliopsida</taxon>
        <taxon>eudicotyledons</taxon>
        <taxon>Gunneridae</taxon>
        <taxon>Pentapetalae</taxon>
        <taxon>asterids</taxon>
        <taxon>campanulids</taxon>
        <taxon>Asterales</taxon>
        <taxon>Asteraceae</taxon>
        <taxon>Asteroideae</taxon>
        <taxon>Anthemideae</taxon>
        <taxon>Anthemidinae</taxon>
        <taxon>Tanacetum</taxon>
    </lineage>
</organism>
<dbReference type="Proteomes" id="UP001151760">
    <property type="component" value="Unassembled WGS sequence"/>
</dbReference>
<reference evidence="2" key="2">
    <citation type="submission" date="2022-01" db="EMBL/GenBank/DDBJ databases">
        <authorList>
            <person name="Yamashiro T."/>
            <person name="Shiraishi A."/>
            <person name="Satake H."/>
            <person name="Nakayama K."/>
        </authorList>
    </citation>
    <scope>NUCLEOTIDE SEQUENCE</scope>
</reference>